<protein>
    <submittedName>
        <fullName evidence="4">HlyD family secretion protein</fullName>
    </submittedName>
</protein>
<feature type="domain" description="Multidrug resistance protein MdtA-like barrel-sandwich hybrid" evidence="3">
    <location>
        <begin position="64"/>
        <end position="239"/>
    </location>
</feature>
<gene>
    <name evidence="4" type="ORF">EI427_20380</name>
</gene>
<dbReference type="GO" id="GO:0019898">
    <property type="term" value="C:extrinsic component of membrane"/>
    <property type="evidence" value="ECO:0007669"/>
    <property type="project" value="InterPro"/>
</dbReference>
<dbReference type="SUPFAM" id="SSF56954">
    <property type="entry name" value="Outer membrane efflux proteins (OEP)"/>
    <property type="match status" value="1"/>
</dbReference>
<dbReference type="InterPro" id="IPR030190">
    <property type="entry name" value="MacA_alpha-hairpin_sf"/>
</dbReference>
<dbReference type="OrthoDB" id="286173at2"/>
<organism evidence="4 5">
    <name type="scientific">Flammeovirga pectinis</name>
    <dbReference type="NCBI Taxonomy" id="2494373"/>
    <lineage>
        <taxon>Bacteria</taxon>
        <taxon>Pseudomonadati</taxon>
        <taxon>Bacteroidota</taxon>
        <taxon>Cytophagia</taxon>
        <taxon>Cytophagales</taxon>
        <taxon>Flammeovirgaceae</taxon>
        <taxon>Flammeovirga</taxon>
    </lineage>
</organism>
<evidence type="ECO:0000313" key="4">
    <source>
        <dbReference type="EMBL" id="AZQ64481.1"/>
    </source>
</evidence>
<keyword evidence="2" id="KW-0472">Membrane</keyword>
<dbReference type="GO" id="GO:1990195">
    <property type="term" value="C:macrolide transmembrane transporter complex"/>
    <property type="evidence" value="ECO:0007669"/>
    <property type="project" value="InterPro"/>
</dbReference>
<keyword evidence="2" id="KW-1133">Transmembrane helix</keyword>
<dbReference type="EMBL" id="CP034562">
    <property type="protein sequence ID" value="AZQ64481.1"/>
    <property type="molecule type" value="Genomic_DNA"/>
</dbReference>
<dbReference type="InterPro" id="IPR050739">
    <property type="entry name" value="MFP"/>
</dbReference>
<dbReference type="Gene3D" id="2.40.50.100">
    <property type="match status" value="1"/>
</dbReference>
<keyword evidence="1" id="KW-0175">Coiled coil</keyword>
<sequence>MVDLILIVYCLIVWLVFIKFKLLAWNTTSKLIVFIIPVVGITGLILAMNIFMPSSDDVRVYNKTVQIKANVRGRVQDVLVQENSRVNKGDTLFVIEQEPFLAQISGLKASIKKAEAAVSVQYKNVEALQASRRAIEAQLDLARTRESQFQELVDAGAGNRFDLEQAENNVKQLDAQLAQIKAQEASILANIRAEYNGKQVSVAELVAKLEKAEWDLEQTIVKAPLDAMVVNLQLRPGAMALPLTDLMTLVEGRQNIMASFDQNELHKIQEGNEVDLTFVTRPGEIIPAKVESVVWASSRGQLLPSGKVPQVDQDLQKRGKYLVKFTTNEDAHIPMGANGSVAVYTSTLEPFYIIRKVMIRLSAKVNYLILKAH</sequence>
<feature type="transmembrane region" description="Helical" evidence="2">
    <location>
        <begin position="6"/>
        <end position="24"/>
    </location>
</feature>
<evidence type="ECO:0000313" key="5">
    <source>
        <dbReference type="Proteomes" id="UP000267268"/>
    </source>
</evidence>
<dbReference type="PANTHER" id="PTHR30386:SF18">
    <property type="entry name" value="INNER MEMBRANE PROTEIN YIAV-RELATED"/>
    <property type="match status" value="1"/>
</dbReference>
<evidence type="ECO:0000256" key="1">
    <source>
        <dbReference type="SAM" id="Coils"/>
    </source>
</evidence>
<dbReference type="KEGG" id="fll:EI427_20380"/>
<dbReference type="Pfam" id="PF25917">
    <property type="entry name" value="BSH_RND"/>
    <property type="match status" value="1"/>
</dbReference>
<dbReference type="AlphaFoldDB" id="A0A3S9P8E3"/>
<reference evidence="4 5" key="1">
    <citation type="submission" date="2018-12" db="EMBL/GenBank/DDBJ databases">
        <title>Flammeovirga pectinis sp. nov., isolated from the gut of the Korean scallop, Patinopecten yessoensis.</title>
        <authorList>
            <person name="Bae J.-W."/>
            <person name="Jeong Y.-S."/>
            <person name="Kang W."/>
        </authorList>
    </citation>
    <scope>NUCLEOTIDE SEQUENCE [LARGE SCALE GENOMIC DNA]</scope>
    <source>
        <strain evidence="4 5">L12M1</strain>
    </source>
</reference>
<dbReference type="InterPro" id="IPR058625">
    <property type="entry name" value="MdtA-like_BSH"/>
</dbReference>
<dbReference type="RefSeq" id="WP_126618210.1">
    <property type="nucleotide sequence ID" value="NZ_CP034562.1"/>
</dbReference>
<proteinExistence type="predicted"/>
<name>A0A3S9P8E3_9BACT</name>
<dbReference type="Proteomes" id="UP000267268">
    <property type="component" value="Chromosome 1"/>
</dbReference>
<evidence type="ECO:0000259" key="3">
    <source>
        <dbReference type="Pfam" id="PF25917"/>
    </source>
</evidence>
<keyword evidence="5" id="KW-1185">Reference proteome</keyword>
<dbReference type="Gene3D" id="6.10.140.1990">
    <property type="match status" value="1"/>
</dbReference>
<dbReference type="SUPFAM" id="SSF111369">
    <property type="entry name" value="HlyD-like secretion proteins"/>
    <property type="match status" value="1"/>
</dbReference>
<dbReference type="PANTHER" id="PTHR30386">
    <property type="entry name" value="MEMBRANE FUSION SUBUNIT OF EMRAB-TOLC MULTIDRUG EFFLUX PUMP"/>
    <property type="match status" value="1"/>
</dbReference>
<dbReference type="Gene3D" id="2.40.30.170">
    <property type="match status" value="1"/>
</dbReference>
<evidence type="ECO:0000256" key="2">
    <source>
        <dbReference type="SAM" id="Phobius"/>
    </source>
</evidence>
<accession>A0A3S9P8E3</accession>
<feature type="transmembrane region" description="Helical" evidence="2">
    <location>
        <begin position="31"/>
        <end position="52"/>
    </location>
</feature>
<dbReference type="GO" id="GO:1990961">
    <property type="term" value="P:xenobiotic detoxification by transmembrane export across the plasma membrane"/>
    <property type="evidence" value="ECO:0007669"/>
    <property type="project" value="InterPro"/>
</dbReference>
<feature type="coiled-coil region" evidence="1">
    <location>
        <begin position="125"/>
        <end position="183"/>
    </location>
</feature>
<keyword evidence="2" id="KW-0812">Transmembrane</keyword>